<dbReference type="Proteomes" id="UP000231701">
    <property type="component" value="Chromosome"/>
</dbReference>
<dbReference type="OrthoDB" id="5288905at2"/>
<reference evidence="10 11" key="1">
    <citation type="submission" date="2016-12" db="EMBL/GenBank/DDBJ databases">
        <title>Isolation and genomic insights into novel planktonic Zetaproteobacteria from stratified waters of the Chesapeake Bay.</title>
        <authorList>
            <person name="McAllister S.M."/>
            <person name="Kato S."/>
            <person name="Chan C.S."/>
            <person name="Chiu B.K."/>
            <person name="Field E.K."/>
        </authorList>
    </citation>
    <scope>NUCLEOTIDE SEQUENCE [LARGE SCALE GENOMIC DNA]</scope>
    <source>
        <strain evidence="10 11">CP-5</strain>
    </source>
</reference>
<dbReference type="HAMAP" id="MF_00834">
    <property type="entry name" value="BioA"/>
    <property type="match status" value="1"/>
</dbReference>
<dbReference type="InterPro" id="IPR015422">
    <property type="entry name" value="PyrdxlP-dep_Trfase_small"/>
</dbReference>
<evidence type="ECO:0000313" key="11">
    <source>
        <dbReference type="Proteomes" id="UP000231701"/>
    </source>
</evidence>
<dbReference type="GO" id="GO:0005737">
    <property type="term" value="C:cytoplasm"/>
    <property type="evidence" value="ECO:0007669"/>
    <property type="project" value="UniProtKB-SubCell"/>
</dbReference>
<evidence type="ECO:0000256" key="2">
    <source>
        <dbReference type="ARBA" id="ARBA00005063"/>
    </source>
</evidence>
<dbReference type="EMBL" id="CP018799">
    <property type="protein sequence ID" value="ATX80674.1"/>
    <property type="molecule type" value="Genomic_DNA"/>
</dbReference>
<comment type="subunit">
    <text evidence="9">Homodimer.</text>
</comment>
<dbReference type="NCBIfam" id="NF005940">
    <property type="entry name" value="PRK07986.1"/>
    <property type="match status" value="1"/>
</dbReference>
<dbReference type="GO" id="GO:0030170">
    <property type="term" value="F:pyridoxal phosphate binding"/>
    <property type="evidence" value="ECO:0007669"/>
    <property type="project" value="UniProtKB-UniRule"/>
</dbReference>
<dbReference type="PANTHER" id="PTHR42684">
    <property type="entry name" value="ADENOSYLMETHIONINE-8-AMINO-7-OXONONANOATE AMINOTRANSFERASE"/>
    <property type="match status" value="1"/>
</dbReference>
<name>A0A2K8L6S5_MARES</name>
<dbReference type="RefSeq" id="WP_100278416.1">
    <property type="nucleotide sequence ID" value="NZ_CP018799.1"/>
</dbReference>
<dbReference type="Gene3D" id="3.40.640.10">
    <property type="entry name" value="Type I PLP-dependent aspartate aminotransferase-like (Major domain)"/>
    <property type="match status" value="1"/>
</dbReference>
<evidence type="ECO:0000313" key="10">
    <source>
        <dbReference type="EMBL" id="ATX80674.1"/>
    </source>
</evidence>
<dbReference type="SUPFAM" id="SSF53383">
    <property type="entry name" value="PLP-dependent transferases"/>
    <property type="match status" value="1"/>
</dbReference>
<comment type="catalytic activity">
    <reaction evidence="8 9">
        <text>(8S)-8-amino-7-oxononanoate + S-adenosyl-L-methionine = S-adenosyl-4-methylsulfanyl-2-oxobutanoate + (7R,8S)-7,8-diammoniononanoate</text>
        <dbReference type="Rhea" id="RHEA:16861"/>
        <dbReference type="ChEBI" id="CHEBI:16490"/>
        <dbReference type="ChEBI" id="CHEBI:59789"/>
        <dbReference type="ChEBI" id="CHEBI:149468"/>
        <dbReference type="ChEBI" id="CHEBI:149469"/>
        <dbReference type="EC" id="2.6.1.62"/>
    </reaction>
</comment>
<dbReference type="KEGG" id="maes:Ga0123461_2271"/>
<feature type="binding site" evidence="9">
    <location>
        <position position="147"/>
    </location>
    <ligand>
        <name>substrate</name>
    </ligand>
</feature>
<dbReference type="CDD" id="cd00610">
    <property type="entry name" value="OAT_like"/>
    <property type="match status" value="1"/>
</dbReference>
<dbReference type="PROSITE" id="PS00600">
    <property type="entry name" value="AA_TRANSFER_CLASS_3"/>
    <property type="match status" value="1"/>
</dbReference>
<dbReference type="NCBIfam" id="NF004624">
    <property type="entry name" value="PRK05964.1"/>
    <property type="match status" value="1"/>
</dbReference>
<dbReference type="AlphaFoldDB" id="A0A2K8L6S5"/>
<comment type="cofactor">
    <cofactor evidence="1 9">
        <name>pyridoxal 5'-phosphate</name>
        <dbReference type="ChEBI" id="CHEBI:597326"/>
    </cofactor>
</comment>
<dbReference type="InterPro" id="IPR015424">
    <property type="entry name" value="PyrdxlP-dep_Trfase"/>
</dbReference>
<feature type="binding site" evidence="9">
    <location>
        <position position="310"/>
    </location>
    <ligand>
        <name>substrate</name>
    </ligand>
</feature>
<evidence type="ECO:0000256" key="4">
    <source>
        <dbReference type="ARBA" id="ARBA00022679"/>
    </source>
</evidence>
<feature type="binding site" evidence="9">
    <location>
        <begin position="114"/>
        <end position="115"/>
    </location>
    <ligand>
        <name>pyridoxal 5'-phosphate</name>
        <dbReference type="ChEBI" id="CHEBI:597326"/>
    </ligand>
</feature>
<evidence type="ECO:0000256" key="7">
    <source>
        <dbReference type="ARBA" id="ARBA00022898"/>
    </source>
</evidence>
<feature type="binding site" evidence="9">
    <location>
        <position position="394"/>
    </location>
    <ligand>
        <name>substrate</name>
    </ligand>
</feature>
<proteinExistence type="inferred from homology"/>
<dbReference type="EC" id="2.6.1.62" evidence="9"/>
<evidence type="ECO:0000256" key="6">
    <source>
        <dbReference type="ARBA" id="ARBA00022756"/>
    </source>
</evidence>
<feature type="binding site" evidence="9">
    <location>
        <position position="54"/>
    </location>
    <ligand>
        <name>substrate</name>
    </ligand>
</feature>
<evidence type="ECO:0000256" key="8">
    <source>
        <dbReference type="ARBA" id="ARBA00048449"/>
    </source>
</evidence>
<feature type="site" description="Participates in the substrate recognition with KAPA and in a stacking interaction with the adenine ring of SAM" evidence="9">
    <location>
        <position position="19"/>
    </location>
</feature>
<feature type="modified residue" description="N6-(pyridoxal phosphate)lysine" evidence="9">
    <location>
        <position position="277"/>
    </location>
</feature>
<dbReference type="InterPro" id="IPR049704">
    <property type="entry name" value="Aminotrans_3_PPA_site"/>
</dbReference>
<keyword evidence="6 9" id="KW-0093">Biotin biosynthesis</keyword>
<gene>
    <name evidence="9" type="primary">bioA</name>
    <name evidence="10" type="ORF">Ga0123461_2271</name>
</gene>
<keyword evidence="3 9" id="KW-0032">Aminotransferase</keyword>
<dbReference type="Gene3D" id="3.90.1150.10">
    <property type="entry name" value="Aspartate Aminotransferase, domain 1"/>
    <property type="match status" value="1"/>
</dbReference>
<keyword evidence="5 9" id="KW-0949">S-adenosyl-L-methionine</keyword>
<keyword evidence="7 9" id="KW-0663">Pyridoxal phosphate</keyword>
<accession>A0A2K8L6S5</accession>
<comment type="similarity">
    <text evidence="9">Belongs to the class-III pyridoxal-phosphate-dependent aminotransferase family. BioA subfamily.</text>
</comment>
<dbReference type="NCBIfam" id="TIGR00508">
    <property type="entry name" value="bioA"/>
    <property type="match status" value="1"/>
</dbReference>
<comment type="pathway">
    <text evidence="2 9">Cofactor biosynthesis; biotin biosynthesis; 7,8-diaminononanoate from 8-amino-7-oxononanoate (SAM route): step 1/1.</text>
</comment>
<feature type="binding site" evidence="9">
    <location>
        <begin position="311"/>
        <end position="312"/>
    </location>
    <ligand>
        <name>pyridoxal 5'-phosphate</name>
        <dbReference type="ChEBI" id="CHEBI:597326"/>
    </ligand>
</feature>
<dbReference type="GO" id="GO:0004015">
    <property type="term" value="F:adenosylmethionine-8-amino-7-oxononanoate transaminase activity"/>
    <property type="evidence" value="ECO:0007669"/>
    <property type="project" value="UniProtKB-UniRule"/>
</dbReference>
<dbReference type="GO" id="GO:0009102">
    <property type="term" value="P:biotin biosynthetic process"/>
    <property type="evidence" value="ECO:0007669"/>
    <property type="project" value="UniProtKB-UniRule"/>
</dbReference>
<dbReference type="InterPro" id="IPR005815">
    <property type="entry name" value="BioA"/>
</dbReference>
<keyword evidence="9" id="KW-0963">Cytoplasm</keyword>
<sequence length="427" mass="46796">MSGEESWLAFERRHVWHPYASMQNPAPVYPVKRAEGVELEFEDGRRVIDGMASWWSAIHGYNVPELNEAIERQLKDMSHVMFGGLTHGPAANLARRLLEIAPQNMNHLFFSDSGSVSVEVAMKMALQYWQARGRPEKQRLLTIRSGYHGDTFGAMSVCDPVSGMHHLFAGVLAKQLFADAPTARSDDQWDDSQIASLKSRIKTHHHELAAVILEPIVQGAGGMRMYAPEFLRQVRVLCDEYDLLLIVDEIATGFGRTGTMFACEQAAIEPDIMCIGKALTGGYMSLAATLCSAEVCEGIHADGSGVLMHGPTFMANPLACAVALASLELLLASPWQQRVAAIEAQLEEELSPCRSLSSVADLRIKGAIGVIEMKSAVDVTRVQELLIDQGVWLRPFGKLIYTMPPYVISPGQLSRVTAAMRSVCATA</sequence>
<evidence type="ECO:0000256" key="9">
    <source>
        <dbReference type="HAMAP-Rule" id="MF_00834"/>
    </source>
</evidence>
<dbReference type="InterPro" id="IPR005814">
    <property type="entry name" value="Aminotrans_3"/>
</dbReference>
<feature type="binding site" evidence="9">
    <location>
        <position position="277"/>
    </location>
    <ligand>
        <name>substrate</name>
    </ligand>
</feature>
<organism evidence="10 11">
    <name type="scientific">Mariprofundus aestuarium</name>
    <dbReference type="NCBI Taxonomy" id="1921086"/>
    <lineage>
        <taxon>Bacteria</taxon>
        <taxon>Pseudomonadati</taxon>
        <taxon>Pseudomonadota</taxon>
        <taxon>Candidatius Mariprofundia</taxon>
        <taxon>Mariprofundales</taxon>
        <taxon>Mariprofundaceae</taxon>
        <taxon>Mariprofundus</taxon>
    </lineage>
</organism>
<dbReference type="InterPro" id="IPR015421">
    <property type="entry name" value="PyrdxlP-dep_Trfase_major"/>
</dbReference>
<evidence type="ECO:0000256" key="5">
    <source>
        <dbReference type="ARBA" id="ARBA00022691"/>
    </source>
</evidence>
<comment type="function">
    <text evidence="9">Catalyzes the transfer of the alpha-amino group from S-adenosyl-L-methionine (SAM) to 7-keto-8-aminopelargonic acid (KAPA) to form 7,8-diaminopelargonic acid (DAPA). It is the only aminotransferase known to utilize SAM as an amino donor.</text>
</comment>
<keyword evidence="4 9" id="KW-0808">Transferase</keyword>
<dbReference type="Pfam" id="PF00202">
    <property type="entry name" value="Aminotran_3"/>
    <property type="match status" value="1"/>
</dbReference>
<dbReference type="FunFam" id="3.40.640.10:FF:000041">
    <property type="entry name" value="Adenosylmethionine-8-amino-7-oxononanoate aminotransferase"/>
    <property type="match status" value="1"/>
</dbReference>
<protein>
    <recommendedName>
        <fullName evidence="9">Adenosylmethionine-8-amino-7-oxononanoate aminotransferase</fullName>
        <ecNumber evidence="9">2.6.1.62</ecNumber>
    </recommendedName>
    <alternativeName>
        <fullName evidence="9">7,8-diamino-pelargonic acid aminotransferase</fullName>
        <shortName evidence="9">DAPA AT</shortName>
        <shortName evidence="9">DAPA aminotransferase</shortName>
    </alternativeName>
    <alternativeName>
        <fullName evidence="9">7,8-diaminononanoate synthase</fullName>
        <shortName evidence="9">DANS</shortName>
    </alternativeName>
    <alternativeName>
        <fullName evidence="9">Diaminopelargonic acid synthase</fullName>
    </alternativeName>
</protein>
<comment type="subcellular location">
    <subcellularLocation>
        <location evidence="9">Cytoplasm</location>
    </subcellularLocation>
</comment>
<dbReference type="PANTHER" id="PTHR42684:SF17">
    <property type="entry name" value="ADENOSYLMETHIONINE-8-AMINO-7-OXONONANOATE AMINOTRANSFERASE"/>
    <property type="match status" value="1"/>
</dbReference>
<feature type="binding site" evidence="9">
    <location>
        <position position="248"/>
    </location>
    <ligand>
        <name>pyridoxal 5'-phosphate</name>
        <dbReference type="ChEBI" id="CHEBI:597326"/>
    </ligand>
</feature>
<evidence type="ECO:0000256" key="1">
    <source>
        <dbReference type="ARBA" id="ARBA00001933"/>
    </source>
</evidence>
<keyword evidence="11" id="KW-1185">Reference proteome</keyword>
<evidence type="ECO:0000256" key="3">
    <source>
        <dbReference type="ARBA" id="ARBA00022576"/>
    </source>
</evidence>
<dbReference type="UniPathway" id="UPA00078">
    <property type="reaction ID" value="UER00160"/>
</dbReference>